<feature type="transmembrane region" description="Helical" evidence="1">
    <location>
        <begin position="163"/>
        <end position="186"/>
    </location>
</feature>
<keyword evidence="1" id="KW-0472">Membrane</keyword>
<dbReference type="Proteomes" id="UP001143981">
    <property type="component" value="Unassembled WGS sequence"/>
</dbReference>
<dbReference type="OrthoDB" id="5571578at2759"/>
<dbReference type="EMBL" id="JANBOI010000217">
    <property type="protein sequence ID" value="KAJ1732537.1"/>
    <property type="molecule type" value="Genomic_DNA"/>
</dbReference>
<gene>
    <name evidence="2" type="ORF">LPJ61_001995</name>
</gene>
<reference evidence="2" key="1">
    <citation type="submission" date="2022-07" db="EMBL/GenBank/DDBJ databases">
        <title>Phylogenomic reconstructions and comparative analyses of Kickxellomycotina fungi.</title>
        <authorList>
            <person name="Reynolds N.K."/>
            <person name="Stajich J.E."/>
            <person name="Barry K."/>
            <person name="Grigoriev I.V."/>
            <person name="Crous P."/>
            <person name="Smith M.E."/>
        </authorList>
    </citation>
    <scope>NUCLEOTIDE SEQUENCE</scope>
    <source>
        <strain evidence="2">BCRC 34381</strain>
    </source>
</reference>
<accession>A0A9W7YFU6</accession>
<evidence type="ECO:0000313" key="2">
    <source>
        <dbReference type="EMBL" id="KAJ1732537.1"/>
    </source>
</evidence>
<evidence type="ECO:0000256" key="1">
    <source>
        <dbReference type="SAM" id="Phobius"/>
    </source>
</evidence>
<keyword evidence="1" id="KW-1133">Transmembrane helix</keyword>
<name>A0A9W7YFU6_9FUNG</name>
<feature type="transmembrane region" description="Helical" evidence="1">
    <location>
        <begin position="198"/>
        <end position="218"/>
    </location>
</feature>
<feature type="transmembrane region" description="Helical" evidence="1">
    <location>
        <begin position="96"/>
        <end position="117"/>
    </location>
</feature>
<feature type="transmembrane region" description="Helical" evidence="1">
    <location>
        <begin position="57"/>
        <end position="76"/>
    </location>
</feature>
<sequence length="314" mass="33035">MEAVSRNSTLVYRYTLDNEYPPPMIEYAPVRWIPFVFAALFPVLVARVLAAARATRAPWLCAAALAPILLFIALVLRGAMGRGDGDAFRMYETQTVLHLCAGHTLVGMLLAFAAKWIEIERQAIVGVFLAHLGIAYTVVAVVCTCVGFPLAFDAVEERRICGYRLVSAPLIVAIGMVLLGATLALYHTDGRRGGGADAGTAGRLAIVWIPAALLACWASFELARMSMPTKSAANTSEALFYCLSVLPLAGTLTVWTGRAEGLLAGVGDGGSTVTAAAGAGRGAAPCGCGRTLIAGPCQGCAHEASLWRAMQKYA</sequence>
<protein>
    <submittedName>
        <fullName evidence="2">Uncharacterized protein</fullName>
    </submittedName>
</protein>
<evidence type="ECO:0000313" key="3">
    <source>
        <dbReference type="Proteomes" id="UP001143981"/>
    </source>
</evidence>
<comment type="caution">
    <text evidence="2">The sequence shown here is derived from an EMBL/GenBank/DDBJ whole genome shotgun (WGS) entry which is preliminary data.</text>
</comment>
<feature type="transmembrane region" description="Helical" evidence="1">
    <location>
        <begin position="32"/>
        <end position="50"/>
    </location>
</feature>
<organism evidence="2 3">
    <name type="scientific">Coemansia biformis</name>
    <dbReference type="NCBI Taxonomy" id="1286918"/>
    <lineage>
        <taxon>Eukaryota</taxon>
        <taxon>Fungi</taxon>
        <taxon>Fungi incertae sedis</taxon>
        <taxon>Zoopagomycota</taxon>
        <taxon>Kickxellomycotina</taxon>
        <taxon>Kickxellomycetes</taxon>
        <taxon>Kickxellales</taxon>
        <taxon>Kickxellaceae</taxon>
        <taxon>Coemansia</taxon>
    </lineage>
</organism>
<keyword evidence="1" id="KW-0812">Transmembrane</keyword>
<dbReference type="AlphaFoldDB" id="A0A9W7YFU6"/>
<feature type="transmembrane region" description="Helical" evidence="1">
    <location>
        <begin position="124"/>
        <end position="151"/>
    </location>
</feature>
<proteinExistence type="predicted"/>
<keyword evidence="3" id="KW-1185">Reference proteome</keyword>